<dbReference type="PANTHER" id="PTHR30435:SF19">
    <property type="entry name" value="FLAGELLAR BASAL-BODY ROD PROTEIN FLGG"/>
    <property type="match status" value="1"/>
</dbReference>
<evidence type="ECO:0000313" key="12">
    <source>
        <dbReference type="Proteomes" id="UP000614424"/>
    </source>
</evidence>
<dbReference type="EMBL" id="JACNJZ010000115">
    <property type="protein sequence ID" value="MBC8317921.1"/>
    <property type="molecule type" value="Genomic_DNA"/>
</dbReference>
<dbReference type="PANTHER" id="PTHR30435">
    <property type="entry name" value="FLAGELLAR PROTEIN"/>
    <property type="match status" value="1"/>
</dbReference>
<evidence type="ECO:0000256" key="7">
    <source>
        <dbReference type="RuleBase" id="RU362116"/>
    </source>
</evidence>
<evidence type="ECO:0000256" key="6">
    <source>
        <dbReference type="NCBIfam" id="TIGR02488"/>
    </source>
</evidence>
<protein>
    <recommendedName>
        <fullName evidence="3 6">Flagellar basal-body rod protein FlgG</fullName>
    </recommendedName>
</protein>
<dbReference type="Pfam" id="PF06429">
    <property type="entry name" value="Flg_bbr_C"/>
    <property type="match status" value="1"/>
</dbReference>
<comment type="caution">
    <text evidence="11">The sequence shown here is derived from an EMBL/GenBank/DDBJ whole genome shotgun (WGS) entry which is preliminary data.</text>
</comment>
<dbReference type="InterPro" id="IPR020013">
    <property type="entry name" value="Flagellar_FlgE/F/G"/>
</dbReference>
<name>A0A8J6NBW2_9BACT</name>
<keyword evidence="11" id="KW-0282">Flagellum</keyword>
<dbReference type="InterPro" id="IPR010930">
    <property type="entry name" value="Flg_bb/hook_C_dom"/>
</dbReference>
<keyword evidence="11" id="KW-0966">Cell projection</keyword>
<evidence type="ECO:0000259" key="9">
    <source>
        <dbReference type="Pfam" id="PF06429"/>
    </source>
</evidence>
<evidence type="ECO:0000259" key="10">
    <source>
        <dbReference type="Pfam" id="PF22692"/>
    </source>
</evidence>
<dbReference type="NCBIfam" id="TIGR02488">
    <property type="entry name" value="flgG_G_neg"/>
    <property type="match status" value="1"/>
</dbReference>
<evidence type="ECO:0000256" key="2">
    <source>
        <dbReference type="ARBA" id="ARBA00009677"/>
    </source>
</evidence>
<comment type="subunit">
    <text evidence="5">The basal body constitutes a major portion of the flagellar organelle and consists of four rings (L,P,S, and M) mounted on a central rod. The rod consists of about 26 subunits of FlgG in the distal portion, and FlgB, FlgC and FlgF are thought to build up the proximal portion of the rod with about 6 subunits each.</text>
</comment>
<gene>
    <name evidence="11" type="primary">flgG</name>
    <name evidence="11" type="ORF">H8E41_08435</name>
</gene>
<dbReference type="InterPro" id="IPR012834">
    <property type="entry name" value="FlgG_G_neg"/>
</dbReference>
<dbReference type="Pfam" id="PF00460">
    <property type="entry name" value="Flg_bb_rod"/>
    <property type="match status" value="1"/>
</dbReference>
<evidence type="ECO:0000259" key="8">
    <source>
        <dbReference type="Pfam" id="PF00460"/>
    </source>
</evidence>
<evidence type="ECO:0000256" key="1">
    <source>
        <dbReference type="ARBA" id="ARBA00004117"/>
    </source>
</evidence>
<evidence type="ECO:0000256" key="3">
    <source>
        <dbReference type="ARBA" id="ARBA00017948"/>
    </source>
</evidence>
<keyword evidence="11" id="KW-0969">Cilium</keyword>
<evidence type="ECO:0000313" key="11">
    <source>
        <dbReference type="EMBL" id="MBC8317921.1"/>
    </source>
</evidence>
<reference evidence="11 12" key="1">
    <citation type="submission" date="2020-08" db="EMBL/GenBank/DDBJ databases">
        <title>Bridging the membrane lipid divide: bacteria of the FCB group superphylum have the potential to synthesize archaeal ether lipids.</title>
        <authorList>
            <person name="Villanueva L."/>
            <person name="Von Meijenfeldt F.A.B."/>
            <person name="Westbye A.B."/>
            <person name="Yadav S."/>
            <person name="Hopmans E.C."/>
            <person name="Dutilh B.E."/>
            <person name="Sinninghe Damste J.S."/>
        </authorList>
    </citation>
    <scope>NUCLEOTIDE SEQUENCE [LARGE SCALE GENOMIC DNA]</scope>
    <source>
        <strain evidence="11">NIOZ-UU47</strain>
    </source>
</reference>
<comment type="subcellular location">
    <subcellularLocation>
        <location evidence="1 7">Bacterial flagellum basal body</location>
    </subcellularLocation>
</comment>
<evidence type="ECO:0000256" key="4">
    <source>
        <dbReference type="ARBA" id="ARBA00023143"/>
    </source>
</evidence>
<dbReference type="InterPro" id="IPR019776">
    <property type="entry name" value="Flagellar_basal_body_rod_CS"/>
</dbReference>
<dbReference type="AlphaFoldDB" id="A0A8J6NBW2"/>
<dbReference type="InterPro" id="IPR037925">
    <property type="entry name" value="FlgE/F/G-like"/>
</dbReference>
<feature type="domain" description="Flagellar hook protein FlgE/F/G-like D1" evidence="10">
    <location>
        <begin position="96"/>
        <end position="158"/>
    </location>
</feature>
<proteinExistence type="inferred from homology"/>
<comment type="similarity">
    <text evidence="2 7">Belongs to the flagella basal body rod proteins family.</text>
</comment>
<dbReference type="InterPro" id="IPR001444">
    <property type="entry name" value="Flag_bb_rod_N"/>
</dbReference>
<dbReference type="NCBIfam" id="TIGR03506">
    <property type="entry name" value="FlgEFG_subfam"/>
    <property type="match status" value="2"/>
</dbReference>
<feature type="domain" description="Flagellar basal-body/hook protein C-terminal" evidence="9">
    <location>
        <begin position="214"/>
        <end position="258"/>
    </location>
</feature>
<accession>A0A8J6NBW2</accession>
<dbReference type="Proteomes" id="UP000614424">
    <property type="component" value="Unassembled WGS sequence"/>
</dbReference>
<dbReference type="GO" id="GO:0009426">
    <property type="term" value="C:bacterial-type flagellum basal body, distal rod"/>
    <property type="evidence" value="ECO:0007669"/>
    <property type="project" value="UniProtKB-UniRule"/>
</dbReference>
<dbReference type="GO" id="GO:0071978">
    <property type="term" value="P:bacterial-type flagellum-dependent swarming motility"/>
    <property type="evidence" value="ECO:0007669"/>
    <property type="project" value="TreeGrafter"/>
</dbReference>
<dbReference type="InterPro" id="IPR053967">
    <property type="entry name" value="LlgE_F_G-like_D1"/>
</dbReference>
<dbReference type="SUPFAM" id="SSF117143">
    <property type="entry name" value="Flagellar hook protein flgE"/>
    <property type="match status" value="1"/>
</dbReference>
<dbReference type="Pfam" id="PF22692">
    <property type="entry name" value="LlgE_F_G_D1"/>
    <property type="match status" value="1"/>
</dbReference>
<keyword evidence="4 7" id="KW-0975">Bacterial flagellum</keyword>
<sequence length="260" mass="27778">MIRSLYTSTTGMNAQELQLDVVSNNLANVNTTGFKKSTSQFEDLFYQTLRAAGAETVGGGQVPTGIQVGMGVRPSAVQKIFTQGDFVLTNNDLDMAIQGRGFFKIIRNGEEFYTRDGSFKKDSDGFIVTANGDRLQPEFSIPADAVIVEIDSGGMITALDANSDVLASQQLTVIGFINPAGLKSTGSNLYLPTEASGDPLEANPGTEGLGTIGQYTLESSNVNVTEEMVNLIVTQRAFESNSKGITTADQLLEIANNLIR</sequence>
<evidence type="ECO:0000256" key="5">
    <source>
        <dbReference type="ARBA" id="ARBA00025933"/>
    </source>
</evidence>
<feature type="domain" description="Flagellar basal body rod protein N-terminal" evidence="8">
    <location>
        <begin position="5"/>
        <end position="35"/>
    </location>
</feature>
<organism evidence="11 12">
    <name type="scientific">Candidatus Desulfobia pelagia</name>
    <dbReference type="NCBI Taxonomy" id="2841692"/>
    <lineage>
        <taxon>Bacteria</taxon>
        <taxon>Pseudomonadati</taxon>
        <taxon>Thermodesulfobacteriota</taxon>
        <taxon>Desulfobulbia</taxon>
        <taxon>Desulfobulbales</taxon>
        <taxon>Desulfobulbaceae</taxon>
        <taxon>Candidatus Desulfobia</taxon>
    </lineage>
</organism>
<dbReference type="PROSITE" id="PS00588">
    <property type="entry name" value="FLAGELLA_BB_ROD"/>
    <property type="match status" value="1"/>
</dbReference>